<dbReference type="CDD" id="cd13220">
    <property type="entry name" value="PH-GRAM_GRAMDC"/>
    <property type="match status" value="1"/>
</dbReference>
<dbReference type="Gene3D" id="2.30.29.30">
    <property type="entry name" value="Pleckstrin-homology domain (PH domain)/Phosphotyrosine-binding domain (PTB)"/>
    <property type="match status" value="1"/>
</dbReference>
<keyword evidence="2" id="KW-1133">Transmembrane helix</keyword>
<dbReference type="Pfam" id="PF02893">
    <property type="entry name" value="GRAM"/>
    <property type="match status" value="1"/>
</dbReference>
<evidence type="ECO:0000313" key="5">
    <source>
        <dbReference type="Proteomes" id="UP001364617"/>
    </source>
</evidence>
<feature type="region of interest" description="Disordered" evidence="1">
    <location>
        <begin position="36"/>
        <end position="59"/>
    </location>
</feature>
<protein>
    <recommendedName>
        <fullName evidence="3">GRAM domain-containing protein</fullName>
    </recommendedName>
</protein>
<dbReference type="PANTHER" id="PTHR46645">
    <property type="entry name" value="GRAM DOMAIN-CONTAINING PROTEIN 2B-RELATED"/>
    <property type="match status" value="1"/>
</dbReference>
<dbReference type="SMART" id="SM00568">
    <property type="entry name" value="GRAM"/>
    <property type="match status" value="1"/>
</dbReference>
<proteinExistence type="predicted"/>
<dbReference type="InterPro" id="IPR004182">
    <property type="entry name" value="GRAM"/>
</dbReference>
<sequence>MMGSKKASRRFSLDSSGYPLEISAVSVKPKYSMLRRSSENRSFQNPDDTHPEILEHSSATRRSAVIEEEGLPRSGVHSSFQTHSKTFHKLFPEIPEDLQHVFTCALHKELIYHGKMYVSRQHICFHSSVLLKDTKVMIHVSSVLIIKKKHTAKIVPNAVAVLTDDGHKYLFGSLRNRESCFRLLQSLCPQTEVGSRKSSAENTPDVTDFDRISSHSSLEENPESHTSPVNEPTLADSVCVPSAQSSSTPHDSPEQHTTALSRVSMVTEKVGSSNDMQRLNKLLLFYLILVVLLLLSSGYIGLRIAALEETLSILGSLPEFTQQDE</sequence>
<evidence type="ECO:0000259" key="3">
    <source>
        <dbReference type="SMART" id="SM00568"/>
    </source>
</evidence>
<evidence type="ECO:0000256" key="2">
    <source>
        <dbReference type="SAM" id="Phobius"/>
    </source>
</evidence>
<keyword evidence="2" id="KW-0812">Transmembrane</keyword>
<comment type="caution">
    <text evidence="4">The sequence shown here is derived from an EMBL/GenBank/DDBJ whole genome shotgun (WGS) entry which is preliminary data.</text>
</comment>
<keyword evidence="2" id="KW-0472">Membrane</keyword>
<evidence type="ECO:0000256" key="1">
    <source>
        <dbReference type="SAM" id="MobiDB-lite"/>
    </source>
</evidence>
<feature type="transmembrane region" description="Helical" evidence="2">
    <location>
        <begin position="282"/>
        <end position="302"/>
    </location>
</feature>
<feature type="region of interest" description="Disordered" evidence="1">
    <location>
        <begin position="193"/>
        <end position="257"/>
    </location>
</feature>
<feature type="domain" description="GRAM" evidence="3">
    <location>
        <begin position="85"/>
        <end position="150"/>
    </location>
</feature>
<feature type="compositionally biased region" description="Polar residues" evidence="1">
    <location>
        <begin position="242"/>
        <end position="257"/>
    </location>
</feature>
<gene>
    <name evidence="4" type="ORF">R3I93_007796</name>
</gene>
<name>A0AAN9HDB3_9TELE</name>
<dbReference type="EMBL" id="JAYKXH010000007">
    <property type="protein sequence ID" value="KAK7163830.1"/>
    <property type="molecule type" value="Genomic_DNA"/>
</dbReference>
<dbReference type="Proteomes" id="UP001364617">
    <property type="component" value="Unassembled WGS sequence"/>
</dbReference>
<dbReference type="AlphaFoldDB" id="A0AAN9HDB3"/>
<keyword evidence="5" id="KW-1185">Reference proteome</keyword>
<evidence type="ECO:0000313" key="4">
    <source>
        <dbReference type="EMBL" id="KAK7163830.1"/>
    </source>
</evidence>
<dbReference type="InterPro" id="IPR052633">
    <property type="entry name" value="GRAM_domain_protein_2B"/>
</dbReference>
<accession>A0AAN9HDB3</accession>
<dbReference type="PANTHER" id="PTHR46645:SF1">
    <property type="entry name" value="GRAM DOMAIN-CONTAINING PROTEIN"/>
    <property type="match status" value="1"/>
</dbReference>
<dbReference type="InterPro" id="IPR011993">
    <property type="entry name" value="PH-like_dom_sf"/>
</dbReference>
<organism evidence="4 5">
    <name type="scientific">Phoxinus phoxinus</name>
    <name type="common">Eurasian minnow</name>
    <dbReference type="NCBI Taxonomy" id="58324"/>
    <lineage>
        <taxon>Eukaryota</taxon>
        <taxon>Metazoa</taxon>
        <taxon>Chordata</taxon>
        <taxon>Craniata</taxon>
        <taxon>Vertebrata</taxon>
        <taxon>Euteleostomi</taxon>
        <taxon>Actinopterygii</taxon>
        <taxon>Neopterygii</taxon>
        <taxon>Teleostei</taxon>
        <taxon>Ostariophysi</taxon>
        <taxon>Cypriniformes</taxon>
        <taxon>Leuciscidae</taxon>
        <taxon>Phoxininae</taxon>
        <taxon>Phoxinus</taxon>
    </lineage>
</organism>
<reference evidence="4 5" key="1">
    <citation type="submission" date="2024-02" db="EMBL/GenBank/DDBJ databases">
        <title>Chromosome-level genome assembly of the Eurasian Minnow (Phoxinus phoxinus).</title>
        <authorList>
            <person name="Oriowo T.O."/>
            <person name="Martin S."/>
            <person name="Stange M."/>
            <person name="Chrysostomakis Y."/>
            <person name="Brown T."/>
            <person name="Winkler S."/>
            <person name="Kukowka S."/>
            <person name="Myers E.W."/>
            <person name="Bohne A."/>
        </authorList>
    </citation>
    <scope>NUCLEOTIDE SEQUENCE [LARGE SCALE GENOMIC DNA]</scope>
    <source>
        <strain evidence="4">ZFMK-TIS-60720</strain>
        <tissue evidence="4">Whole Organism</tissue>
    </source>
</reference>